<proteinExistence type="predicted"/>
<comment type="caution">
    <text evidence="2">The sequence shown here is derived from an EMBL/GenBank/DDBJ whole genome shotgun (WGS) entry which is preliminary data.</text>
</comment>
<keyword evidence="3" id="KW-1185">Reference proteome</keyword>
<reference evidence="2 3" key="1">
    <citation type="submission" date="2018-01" db="EMBL/GenBank/DDBJ databases">
        <title>Saezia sanguinis gen. nov., sp. nov., in the order Burkholderiales isolated from human blood.</title>
        <authorList>
            <person name="Medina-Pascual M.J."/>
            <person name="Valdezate S."/>
            <person name="Monzon S."/>
            <person name="Cuesta I."/>
            <person name="Carrasco G."/>
            <person name="Villalon P."/>
            <person name="Saez-Nieto J.A."/>
        </authorList>
    </citation>
    <scope>NUCLEOTIDE SEQUENCE [LARGE SCALE GENOMIC DNA]</scope>
    <source>
        <strain evidence="2 3">CNM695-12</strain>
    </source>
</reference>
<dbReference type="EMBL" id="PQSP01000001">
    <property type="protein sequence ID" value="RUS68148.1"/>
    <property type="molecule type" value="Genomic_DNA"/>
</dbReference>
<feature type="signal peptide" evidence="1">
    <location>
        <begin position="1"/>
        <end position="26"/>
    </location>
</feature>
<dbReference type="Proteomes" id="UP000286947">
    <property type="component" value="Unassembled WGS sequence"/>
</dbReference>
<evidence type="ECO:0000313" key="2">
    <source>
        <dbReference type="EMBL" id="RUS68148.1"/>
    </source>
</evidence>
<keyword evidence="1" id="KW-0732">Signal</keyword>
<dbReference type="AlphaFoldDB" id="A0A433SHE8"/>
<organism evidence="2 3">
    <name type="scientific">Saezia sanguinis</name>
    <dbReference type="NCBI Taxonomy" id="1965230"/>
    <lineage>
        <taxon>Bacteria</taxon>
        <taxon>Pseudomonadati</taxon>
        <taxon>Pseudomonadota</taxon>
        <taxon>Betaproteobacteria</taxon>
        <taxon>Burkholderiales</taxon>
        <taxon>Saeziaceae</taxon>
        <taxon>Saezia</taxon>
    </lineage>
</organism>
<feature type="chain" id="PRO_5018966760" evidence="1">
    <location>
        <begin position="27"/>
        <end position="221"/>
    </location>
</feature>
<accession>A0A433SHE8</accession>
<name>A0A433SHE8_9BURK</name>
<dbReference type="RefSeq" id="WP_126978069.1">
    <property type="nucleotide sequence ID" value="NZ_PQSP01000001.1"/>
</dbReference>
<gene>
    <name evidence="2" type="ORF">CUZ56_00633</name>
</gene>
<evidence type="ECO:0000313" key="3">
    <source>
        <dbReference type="Proteomes" id="UP000286947"/>
    </source>
</evidence>
<protein>
    <submittedName>
        <fullName evidence="2">Uncharacterized protein</fullName>
    </submittedName>
</protein>
<sequence precursor="true">MMKTPLVQIASLVILGYGGISFQAHAQTTHPPFLVYSGTNYLTGGDTIPYVNSGVFGYAIYANGAGTSIIVTGGGGIRAESTNMTQTGVVYADQQARIDLGTGSYIQGEGYNAAAGWTGATGISANNGYITARDLTISVKSDNPYGAYANNNGVVELTGQTDLTVYNANSASLNGYGLVSSIGTLTAENVSMVMNGTGGLYNATALGISAYGKQTMVMWIQ</sequence>
<evidence type="ECO:0000256" key="1">
    <source>
        <dbReference type="SAM" id="SignalP"/>
    </source>
</evidence>